<dbReference type="EMBL" id="JAPCXB010000058">
    <property type="protein sequence ID" value="KAJ1611479.1"/>
    <property type="molecule type" value="Genomic_DNA"/>
</dbReference>
<keyword evidence="2" id="KW-1185">Reference proteome</keyword>
<protein>
    <submittedName>
        <fullName evidence="1">Uncharacterized protein</fullName>
    </submittedName>
</protein>
<evidence type="ECO:0000313" key="1">
    <source>
        <dbReference type="EMBL" id="KAJ1611479.1"/>
    </source>
</evidence>
<dbReference type="InterPro" id="IPR016024">
    <property type="entry name" value="ARM-type_fold"/>
</dbReference>
<sequence length="934" mass="107767">MHKICRGILRKIPKITRKTRGISTEKKKLWLRTFDRIFLTLIQLTQRCKCSIEFTDELSQSAALENVVKLLQSMTNLLSIDIPEILTNIVNSIPLLISILMKLENKHNNKRKRKKRRLGYSESTSITKNSIKKAIQILSFMSMSTYTMVRVACVYNTTLLTKLDKFEMRILEDAFSTQISPEDYIDFSTVESFLLQEDSLNSVLFSNFQPVIYRTNSRKLFAHTFSVFNFDQIHMISGSSNLLLDKGWLSKMLDDESPAVRFEIFMLIYELLKMGKVYQYYEFLESINEMVYDCFTDENAAVQSLISELIGILSKNFPVSMDDIDKVLPSMNDSDFFTQYNILKVTSISYFGDSEALLKALCTILESPLVDIDKRLLFNAFSSAAANNSKLASCIIPTLFKKYYKKGKEVYDASVTIFLFWAVWKTPSIIKVMNFNMLLLYPVAKLNLSINMPNIRIRAYCKKRGPYSFEVGPHFYSPSRLNHSFGLYPFRYMKVRTYNKKCLPKKGLFISIGKYLSYKFSSRRTIIKTCIYGNSPIDSIFWSSINKFTSYRNISINKMVFFCLLKILISYLKVIAMNSRVDILHNILSLQFQLEENADLQTDLISWSVKNMSSGVGNSEFNILDTRTQYSPWPKYSKFNIELCKILNNKTVLCTCFIISSPETHRSIPVSYFAENYCIKKNYRNKRRCLLYGDLSDQLIEFKSLFCLCTVCRFNTYYQKSNPEYFDGSSKVVFSRTREIILNGVEENFYIFPCGATQSIPLGISFNVFSQVNSHTSINQTVDMIIQTPQILSFENLDTEQSKESPFPIEGSQDILNEMDTLNFEECSSVDLYLGVKEPHPFNTISSRDYGPVSMKIFPFKAESRQVYVFPIAKDTLRISVNHLISAYFEHPISSPVVMNTFLVSYRGSLVIPISNIYSISIHPTVMESDYESE</sequence>
<proteinExistence type="predicted"/>
<evidence type="ECO:0000313" key="2">
    <source>
        <dbReference type="Proteomes" id="UP001071777"/>
    </source>
</evidence>
<name>A0ABQ8P8B7_9CRYT</name>
<comment type="caution">
    <text evidence="1">The sequence shown here is derived from an EMBL/GenBank/DDBJ whole genome shotgun (WGS) entry which is preliminary data.</text>
</comment>
<gene>
    <name evidence="1" type="ORF">OJ252_1508</name>
</gene>
<organism evidence="1 2">
    <name type="scientific">Cryptosporidium canis</name>
    <dbReference type="NCBI Taxonomy" id="195482"/>
    <lineage>
        <taxon>Eukaryota</taxon>
        <taxon>Sar</taxon>
        <taxon>Alveolata</taxon>
        <taxon>Apicomplexa</taxon>
        <taxon>Conoidasida</taxon>
        <taxon>Coccidia</taxon>
        <taxon>Eucoccidiorida</taxon>
        <taxon>Eimeriorina</taxon>
        <taxon>Cryptosporidiidae</taxon>
        <taxon>Cryptosporidium</taxon>
    </lineage>
</organism>
<reference evidence="1" key="1">
    <citation type="submission" date="2022-10" db="EMBL/GenBank/DDBJ databases">
        <title>Adaptive evolution leads to modifications in subtelomeric GC content in a zoonotic Cryptosporidium species.</title>
        <authorList>
            <person name="Li J."/>
            <person name="Feng Y."/>
            <person name="Xiao L."/>
        </authorList>
    </citation>
    <scope>NUCLEOTIDE SEQUENCE</scope>
    <source>
        <strain evidence="1">25894</strain>
    </source>
</reference>
<dbReference type="SUPFAM" id="SSF48371">
    <property type="entry name" value="ARM repeat"/>
    <property type="match status" value="1"/>
</dbReference>
<accession>A0ABQ8P8B7</accession>
<dbReference type="Proteomes" id="UP001071777">
    <property type="component" value="Unassembled WGS sequence"/>
</dbReference>